<sequence length="29" mass="3528">MVWLVLKRQMAWFIRSGPYVHHMGMSKTH</sequence>
<dbReference type="AlphaFoldDB" id="A6K7G4"/>
<gene>
    <name evidence="1" type="ORF">rCG_59303</name>
</gene>
<protein>
    <submittedName>
        <fullName evidence="1">RCG59303</fullName>
    </submittedName>
</protein>
<proteinExistence type="predicted"/>
<dbReference type="EMBL" id="CH474027">
    <property type="protein sequence ID" value="EDL76507.1"/>
    <property type="molecule type" value="Genomic_DNA"/>
</dbReference>
<dbReference type="Proteomes" id="UP000234681">
    <property type="component" value="Chromosome 7"/>
</dbReference>
<reference evidence="2" key="1">
    <citation type="submission" date="2005-09" db="EMBL/GenBank/DDBJ databases">
        <authorList>
            <person name="Mural R.J."/>
            <person name="Li P.W."/>
            <person name="Adams M.D."/>
            <person name="Amanatides P.G."/>
            <person name="Baden-Tillson H."/>
            <person name="Barnstead M."/>
            <person name="Chin S.H."/>
            <person name="Dew I."/>
            <person name="Evans C.A."/>
            <person name="Ferriera S."/>
            <person name="Flanigan M."/>
            <person name="Fosler C."/>
            <person name="Glodek A."/>
            <person name="Gu Z."/>
            <person name="Holt R.A."/>
            <person name="Jennings D."/>
            <person name="Kraft C.L."/>
            <person name="Lu F."/>
            <person name="Nguyen T."/>
            <person name="Nusskern D.R."/>
            <person name="Pfannkoch C.M."/>
            <person name="Sitter C."/>
            <person name="Sutton G.G."/>
            <person name="Venter J.C."/>
            <person name="Wang Z."/>
            <person name="Woodage T."/>
            <person name="Zheng X.H."/>
            <person name="Zhong F."/>
        </authorList>
    </citation>
    <scope>NUCLEOTIDE SEQUENCE [LARGE SCALE GENOMIC DNA]</scope>
    <source>
        <strain>BN</strain>
        <strain evidence="2">Sprague-Dawley</strain>
    </source>
</reference>
<name>A6K7G4_RAT</name>
<organism evidence="1 2">
    <name type="scientific">Rattus norvegicus</name>
    <name type="common">Rat</name>
    <dbReference type="NCBI Taxonomy" id="10116"/>
    <lineage>
        <taxon>Eukaryota</taxon>
        <taxon>Metazoa</taxon>
        <taxon>Chordata</taxon>
        <taxon>Craniata</taxon>
        <taxon>Vertebrata</taxon>
        <taxon>Euteleostomi</taxon>
        <taxon>Mammalia</taxon>
        <taxon>Eutheria</taxon>
        <taxon>Euarchontoglires</taxon>
        <taxon>Glires</taxon>
        <taxon>Rodentia</taxon>
        <taxon>Myomorpha</taxon>
        <taxon>Muroidea</taxon>
        <taxon>Muridae</taxon>
        <taxon>Murinae</taxon>
        <taxon>Rattus</taxon>
    </lineage>
</organism>
<accession>A6K7G4</accession>
<evidence type="ECO:0000313" key="1">
    <source>
        <dbReference type="EMBL" id="EDL76507.1"/>
    </source>
</evidence>
<evidence type="ECO:0000313" key="2">
    <source>
        <dbReference type="Proteomes" id="UP000234681"/>
    </source>
</evidence>